<dbReference type="eggNOG" id="COG0248">
    <property type="taxonomic scope" value="Bacteria"/>
</dbReference>
<accession>E3CXJ1</accession>
<dbReference type="Proteomes" id="UP000005096">
    <property type="component" value="Chromosome"/>
</dbReference>
<name>E3CXJ1_9BACT</name>
<evidence type="ECO:0000313" key="3">
    <source>
        <dbReference type="Proteomes" id="UP000005096"/>
    </source>
</evidence>
<dbReference type="AlphaFoldDB" id="E3CXJ1"/>
<feature type="domain" description="Ppx/GppA phosphatase N-terminal" evidence="1">
    <location>
        <begin position="17"/>
        <end position="305"/>
    </location>
</feature>
<dbReference type="Gene3D" id="3.30.420.40">
    <property type="match status" value="1"/>
</dbReference>
<proteinExistence type="predicted"/>
<dbReference type="PaxDb" id="584708-Apau_2023"/>
<dbReference type="OrthoDB" id="9807195at2"/>
<reference evidence="2 3" key="1">
    <citation type="journal article" date="2010" name="Stand. Genomic Sci.">
        <title>Non-contiguous finished genome sequence of Aminomonas paucivorans type strain (GLU-3).</title>
        <authorList>
            <person name="Pitluck S."/>
            <person name="Yasawong M."/>
            <person name="Held B."/>
            <person name="Lapidus A."/>
            <person name="Nolan M."/>
            <person name="Copeland A."/>
            <person name="Lucas S."/>
            <person name="Del Rio T.G."/>
            <person name="Tice H."/>
            <person name="Cheng J.F."/>
            <person name="Chertkov O."/>
            <person name="Goodwin L."/>
            <person name="Tapia R."/>
            <person name="Han C."/>
            <person name="Liolios K."/>
            <person name="Ivanova N."/>
            <person name="Mavromatis K."/>
            <person name="Ovchinnikova G."/>
            <person name="Pati A."/>
            <person name="Chen A."/>
            <person name="Palaniappan K."/>
            <person name="Land M."/>
            <person name="Hauser L."/>
            <person name="Chang Y.J."/>
            <person name="Jeffries C.D."/>
            <person name="Pukall R."/>
            <person name="Spring S."/>
            <person name="Rohde M."/>
            <person name="Sikorski J."/>
            <person name="Goker M."/>
            <person name="Woyke T."/>
            <person name="Bristow J."/>
            <person name="Eisen J.A."/>
            <person name="Markowitz V."/>
            <person name="Hugenholtz P."/>
            <person name="Kyrpides N.C."/>
            <person name="Klenk H.P."/>
        </authorList>
    </citation>
    <scope>NUCLEOTIDE SEQUENCE [LARGE SCALE GENOMIC DNA]</scope>
    <source>
        <strain evidence="2 3">DSM 12260</strain>
    </source>
</reference>
<dbReference type="Gene3D" id="3.30.420.150">
    <property type="entry name" value="Exopolyphosphatase. Domain 2"/>
    <property type="match status" value="1"/>
</dbReference>
<evidence type="ECO:0000313" key="2">
    <source>
        <dbReference type="EMBL" id="EFQ24435.1"/>
    </source>
</evidence>
<keyword evidence="3" id="KW-1185">Reference proteome</keyword>
<dbReference type="InterPro" id="IPR043129">
    <property type="entry name" value="ATPase_NBD"/>
</dbReference>
<dbReference type="EMBL" id="CM001022">
    <property type="protein sequence ID" value="EFQ24435.1"/>
    <property type="molecule type" value="Genomic_DNA"/>
</dbReference>
<dbReference type="PANTHER" id="PTHR30005">
    <property type="entry name" value="EXOPOLYPHOSPHATASE"/>
    <property type="match status" value="1"/>
</dbReference>
<dbReference type="RefSeq" id="WP_006301673.1">
    <property type="nucleotide sequence ID" value="NZ_CM001022.1"/>
</dbReference>
<dbReference type="Pfam" id="PF02541">
    <property type="entry name" value="Ppx-GppA"/>
    <property type="match status" value="1"/>
</dbReference>
<gene>
    <name evidence="2" type="ORF">Apau_2023</name>
</gene>
<organism evidence="2 3">
    <name type="scientific">Aminomonas paucivorans DSM 12260</name>
    <dbReference type="NCBI Taxonomy" id="584708"/>
    <lineage>
        <taxon>Bacteria</taxon>
        <taxon>Thermotogati</taxon>
        <taxon>Synergistota</taxon>
        <taxon>Synergistia</taxon>
        <taxon>Synergistales</taxon>
        <taxon>Synergistaceae</taxon>
        <taxon>Aminomonas</taxon>
    </lineage>
</organism>
<sequence>MEPVAVLDLGTNSIKLLVAREEGGRLVPLLDRQEIVRLGDGLTSTGVFSPEAMERGLGAVRVLAKQARDLGARRIAAVGTMGFRTARNGEAFAARLLAEVGVEVRVLPGEEEARLAFRAASSRLGIPGPRVVFDTGGGSTEFILGSPEGISLRRSLPLGALFLHDRFLAGEDPVSLSSCEAACRAAREGLAEAAELIAQARPLGPVLVGVGGTVTTLVSVALGLTAYDPDRVTGFSLEAREVRRQIDLYRSLKVEERKALPGLHPKRAEIVLAGACIVEAVLDAFDAPALVASDRGLRYGVLEALLAGERI</sequence>
<dbReference type="CDD" id="cd24054">
    <property type="entry name" value="ASKHA_NBD_AaPPX-GppA_MtPPX2-like"/>
    <property type="match status" value="1"/>
</dbReference>
<dbReference type="STRING" id="584708.Apau_2023"/>
<dbReference type="InterPro" id="IPR003695">
    <property type="entry name" value="Ppx_GppA_N"/>
</dbReference>
<dbReference type="HOGENOM" id="CLU_025908_1_2_0"/>
<dbReference type="SUPFAM" id="SSF53067">
    <property type="entry name" value="Actin-like ATPase domain"/>
    <property type="match status" value="2"/>
</dbReference>
<evidence type="ECO:0000259" key="1">
    <source>
        <dbReference type="Pfam" id="PF02541"/>
    </source>
</evidence>
<dbReference type="GO" id="GO:0016462">
    <property type="term" value="F:pyrophosphatase activity"/>
    <property type="evidence" value="ECO:0007669"/>
    <property type="project" value="TreeGrafter"/>
</dbReference>
<dbReference type="PANTHER" id="PTHR30005:SF0">
    <property type="entry name" value="RETROGRADE REGULATION PROTEIN 2"/>
    <property type="match status" value="1"/>
</dbReference>
<protein>
    <submittedName>
        <fullName evidence="2">Ppx/GppA phosphatase</fullName>
    </submittedName>
</protein>
<dbReference type="InterPro" id="IPR050273">
    <property type="entry name" value="GppA/Ppx_hydrolase"/>
</dbReference>